<dbReference type="InterPro" id="IPR008279">
    <property type="entry name" value="PEP-util_enz_mobile_dom"/>
</dbReference>
<protein>
    <submittedName>
        <fullName evidence="4">Phosphoenolpyruvate synthase</fullName>
    </submittedName>
</protein>
<dbReference type="InterPro" id="IPR051549">
    <property type="entry name" value="PEP_Utilizing_Enz"/>
</dbReference>
<dbReference type="EMBL" id="GDIQ01094923">
    <property type="protein sequence ID" value="JAL56803.1"/>
    <property type="molecule type" value="Transcribed_RNA"/>
</dbReference>
<dbReference type="InterPro" id="IPR036637">
    <property type="entry name" value="Phosphohistidine_dom_sf"/>
</dbReference>
<comment type="similarity">
    <text evidence="1">Belongs to the PEP-utilizing enzyme family.</text>
</comment>
<dbReference type="GO" id="GO:0005524">
    <property type="term" value="F:ATP binding"/>
    <property type="evidence" value="ECO:0007669"/>
    <property type="project" value="InterPro"/>
</dbReference>
<evidence type="ECO:0000313" key="4">
    <source>
        <dbReference type="EMBL" id="JAN49188.1"/>
    </source>
</evidence>
<name>A0A0N8BPI2_9CRUS</name>
<dbReference type="InterPro" id="IPR013815">
    <property type="entry name" value="ATP_grasp_subdomain_1"/>
</dbReference>
<dbReference type="PANTHER" id="PTHR43615:SF1">
    <property type="entry name" value="PPDK_N DOMAIN-CONTAINING PROTEIN"/>
    <property type="match status" value="1"/>
</dbReference>
<dbReference type="GO" id="GO:0016301">
    <property type="term" value="F:kinase activity"/>
    <property type="evidence" value="ECO:0007669"/>
    <property type="project" value="InterPro"/>
</dbReference>
<dbReference type="Pfam" id="PF00391">
    <property type="entry name" value="PEP-utilizers"/>
    <property type="match status" value="1"/>
</dbReference>
<reference evidence="4" key="1">
    <citation type="submission" date="2015-10" db="EMBL/GenBank/DDBJ databases">
        <title>EvidentialGene: Evidence-directed Construction of Complete mRNA Transcriptomes without Genomes.</title>
        <authorList>
            <person name="Gilbert D.G."/>
        </authorList>
    </citation>
    <scope>NUCLEOTIDE SEQUENCE</scope>
</reference>
<evidence type="ECO:0000259" key="3">
    <source>
        <dbReference type="Pfam" id="PF01326"/>
    </source>
</evidence>
<dbReference type="EMBL" id="GDIQ01043393">
    <property type="protein sequence ID" value="JAN51344.1"/>
    <property type="molecule type" value="Transcribed_RNA"/>
</dbReference>
<organism evidence="4">
    <name type="scientific">Daphnia magna</name>
    <dbReference type="NCBI Taxonomy" id="35525"/>
    <lineage>
        <taxon>Eukaryota</taxon>
        <taxon>Metazoa</taxon>
        <taxon>Ecdysozoa</taxon>
        <taxon>Arthropoda</taxon>
        <taxon>Crustacea</taxon>
        <taxon>Branchiopoda</taxon>
        <taxon>Diplostraca</taxon>
        <taxon>Cladocera</taxon>
        <taxon>Anomopoda</taxon>
        <taxon>Daphniidae</taxon>
        <taxon>Daphnia</taxon>
    </lineage>
</organism>
<evidence type="ECO:0000256" key="1">
    <source>
        <dbReference type="ARBA" id="ARBA00007837"/>
    </source>
</evidence>
<evidence type="ECO:0000259" key="2">
    <source>
        <dbReference type="Pfam" id="PF00391"/>
    </source>
</evidence>
<dbReference type="SUPFAM" id="SSF52009">
    <property type="entry name" value="Phosphohistidine domain"/>
    <property type="match status" value="1"/>
</dbReference>
<sequence>MDASQCLVLLFTALVFFTLLRKLLWSPQVPDFLRSPYTQPGPWYPLKIMAARVWLTWKLIKIPRVLNNVIDREYDDVSSEGYKQIGKLAPTNVEMAWEQPHQLKTMIDLDGLSFYGTDGSGTFLQVAINRLINRQAQVTLLFTVKDGTVYQLPVAPDTLISNTDGRDSFNSKGALKFQLIEAMRKWRVTFNGLAKRRRHGKETEVHLKINLLWAAFSRPFEFKREFSRKLLAQGMARERWRGKLEWSKMSEPTVDGVDQWGVLCGTYQDSSLGDEKEIYLRSLRQRRWGQNNASTLRRKLDLIGTCEDGNYFYLSATSDSARLTHEVWGHIYQPNGFLYKINACDLDLENLGEKGPFPNHFSIHFAAKNRNYHAVIHLLPSPPTEHFIGRPWRHRSTTYPSQLTLNSRQGRAMLVATHFYDGNCPLESEESVPYLSAPTRQPSSAELEKLVLLFDEEACRFDSLVGGKGSSLALLSSDLKKVPVECKVPAGFCVTVNAWKAQLKNNEEVGAVFKHLEDVATGVVEGKLEESCAQAEKLVSSVPVDALLQDCIREALQEIFGDDAEQKRFAVRSSAVGEDGDVLSSAGQNITVLGCQGFDSIKKGLQNCWASLLSYQSVEYRRQHGEPLIPGMGVVIQEMVDAEAAGVLFTVNPNDGDPGKMVLTANYGLGESVVSASADPDTFYIKRTATGELSVSSRMVGSKQSKIILSDDGTREEKITEEDAVALCLTDDKVLEIGQLGVYLEKAFGGPRDLEFAVSRGALYLLQARPVTALDAWTDFELRHEFDSPILTDSDYLTKANTGEVAPGATSPLTVSTTIRILDLNFQTIVKKQFGRLVDINPWHGGRFFSYQQNHLFINVIEAFLRDIEEEISDNIRAIDMAVFGHIITTPAMHRLGLQRFGVAGLRVKFNRYRTVFQDLFFNHKLVARAVKKFSDYSFPTESYTDSHKLYDDICVHLPALVEIGRVHTQVSRASAMTQLIAFIILLDGRKEWTPELYGEMAELFSSISNVESADVPVALKELARTIAASEAGKDFSKYSLEVASAWLEKDSGQPGKLFRSFIARHGHRSIKEFDFATETWGLNSHSLVSVLQSMVANPVSFAASSQPTKSNDDWLKIIGQSKPGKYRALKFFVPRSRNAVIAREKTKSLLIRTIHVFRMAYRKLASLLVRDGKIPDSNLIFFFTHSELQELIRANGVALINKANRRRKLYPELDALVFPEMSLGIPKPLQDSSSEEVSVADGVQLTGTPVFKGTVRATVRVALNLEEAKQIQNGDILITRSTDIGWSPYFPLLSGVVTELGGLISHGAVVAREYGLPAIVGCNKVTQVFRSGDVVILDGSKGTITRMDAT</sequence>
<dbReference type="EMBL" id="GDIQ01045549">
    <property type="protein sequence ID" value="JAN49188.1"/>
    <property type="molecule type" value="Transcribed_RNA"/>
</dbReference>
<dbReference type="OrthoDB" id="6435135at2759"/>
<dbReference type="Gene3D" id="3.30.470.20">
    <property type="entry name" value="ATP-grasp fold, B domain"/>
    <property type="match status" value="1"/>
</dbReference>
<accession>A0A0N8BPI2</accession>
<proteinExistence type="inferred from homology"/>
<keyword evidence="4" id="KW-0670">Pyruvate</keyword>
<dbReference type="PANTHER" id="PTHR43615">
    <property type="entry name" value="PHOSPHOENOLPYRUVATE SYNTHASE-RELATED"/>
    <property type="match status" value="1"/>
</dbReference>
<feature type="domain" description="PEP-utilising enzyme mobile" evidence="2">
    <location>
        <begin position="1272"/>
        <end position="1343"/>
    </location>
</feature>
<dbReference type="Pfam" id="PF01326">
    <property type="entry name" value="PPDK_N"/>
    <property type="match status" value="1"/>
</dbReference>
<dbReference type="SUPFAM" id="SSF56059">
    <property type="entry name" value="Glutathione synthetase ATP-binding domain-like"/>
    <property type="match status" value="1"/>
</dbReference>
<dbReference type="InterPro" id="IPR002192">
    <property type="entry name" value="PPDK_AMP/ATP-bd"/>
</dbReference>
<dbReference type="Gene3D" id="3.30.1490.20">
    <property type="entry name" value="ATP-grasp fold, A domain"/>
    <property type="match status" value="1"/>
</dbReference>
<dbReference type="Gene3D" id="3.50.30.10">
    <property type="entry name" value="Phosphohistidine domain"/>
    <property type="match status" value="1"/>
</dbReference>
<feature type="domain" description="Pyruvate phosphate dikinase AMP/ATP-binding" evidence="3">
    <location>
        <begin position="463"/>
        <end position="775"/>
    </location>
</feature>